<sequence>MYKQNQASGPESNRTQRTKYTFRKSKWLLLVVSMAFGCQPYASTDFQKEQKTTESEMPATAFFKSIGNLIDAFAGL</sequence>
<reference evidence="1 2" key="1">
    <citation type="submission" date="2018-06" db="EMBL/GenBank/DDBJ databases">
        <authorList>
            <person name="Liu Z.-W."/>
        </authorList>
    </citation>
    <scope>NUCLEOTIDE SEQUENCE [LARGE SCALE GENOMIC DNA]</scope>
    <source>
        <strain evidence="1 2">2b14</strain>
    </source>
</reference>
<dbReference type="Proteomes" id="UP000251692">
    <property type="component" value="Unassembled WGS sequence"/>
</dbReference>
<keyword evidence="2" id="KW-1185">Reference proteome</keyword>
<reference evidence="1 2" key="2">
    <citation type="submission" date="2018-07" db="EMBL/GenBank/DDBJ databases">
        <title>Pontibacter sp. 2b14 genomic sequence and assembly.</title>
        <authorList>
            <person name="Du Z.-J."/>
        </authorList>
    </citation>
    <scope>NUCLEOTIDE SEQUENCE [LARGE SCALE GENOMIC DNA]</scope>
    <source>
        <strain evidence="1 2">2b14</strain>
    </source>
</reference>
<evidence type="ECO:0000313" key="1">
    <source>
        <dbReference type="EMBL" id="RAU82895.1"/>
    </source>
</evidence>
<dbReference type="EMBL" id="QMDV01000002">
    <property type="protein sequence ID" value="RAU82895.1"/>
    <property type="molecule type" value="Genomic_DNA"/>
</dbReference>
<evidence type="ECO:0000313" key="2">
    <source>
        <dbReference type="Proteomes" id="UP000251692"/>
    </source>
</evidence>
<dbReference type="AlphaFoldDB" id="A0A364RF71"/>
<dbReference type="RefSeq" id="WP_112305044.1">
    <property type="nucleotide sequence ID" value="NZ_QMDV01000002.1"/>
</dbReference>
<organism evidence="1 2">
    <name type="scientific">Pontibacter arcticus</name>
    <dbReference type="NCBI Taxonomy" id="2080288"/>
    <lineage>
        <taxon>Bacteria</taxon>
        <taxon>Pseudomonadati</taxon>
        <taxon>Bacteroidota</taxon>
        <taxon>Cytophagia</taxon>
        <taxon>Cytophagales</taxon>
        <taxon>Hymenobacteraceae</taxon>
        <taxon>Pontibacter</taxon>
    </lineage>
</organism>
<name>A0A364RF71_9BACT</name>
<gene>
    <name evidence="1" type="ORF">DP923_06510</name>
</gene>
<accession>A0A364RF71</accession>
<protein>
    <submittedName>
        <fullName evidence="1">Uncharacterized protein</fullName>
    </submittedName>
</protein>
<comment type="caution">
    <text evidence="1">The sequence shown here is derived from an EMBL/GenBank/DDBJ whole genome shotgun (WGS) entry which is preliminary data.</text>
</comment>
<proteinExistence type="predicted"/>